<dbReference type="InterPro" id="IPR012675">
    <property type="entry name" value="Beta-grasp_dom_sf"/>
</dbReference>
<evidence type="ECO:0000256" key="1">
    <source>
        <dbReference type="ARBA" id="ARBA00022741"/>
    </source>
</evidence>
<gene>
    <name evidence="4" type="ORF">Pla144_28720</name>
</gene>
<dbReference type="Proteomes" id="UP000318437">
    <property type="component" value="Unassembled WGS sequence"/>
</dbReference>
<dbReference type="SUPFAM" id="SSF54285">
    <property type="entry name" value="MoaD/ThiS"/>
    <property type="match status" value="1"/>
</dbReference>
<proteinExistence type="inferred from homology"/>
<evidence type="ECO:0000256" key="2">
    <source>
        <dbReference type="ARBA" id="ARBA00024200"/>
    </source>
</evidence>
<evidence type="ECO:0000313" key="4">
    <source>
        <dbReference type="EMBL" id="TWU25663.1"/>
    </source>
</evidence>
<dbReference type="PANTHER" id="PTHR33359">
    <property type="entry name" value="MOLYBDOPTERIN SYNTHASE SULFUR CARRIER SUBUNIT"/>
    <property type="match status" value="1"/>
</dbReference>
<name>A0A5C6CLA3_9BACT</name>
<dbReference type="Gene3D" id="3.10.20.30">
    <property type="match status" value="1"/>
</dbReference>
<dbReference type="InterPro" id="IPR003749">
    <property type="entry name" value="ThiS/MoaD-like"/>
</dbReference>
<dbReference type="Pfam" id="PF02597">
    <property type="entry name" value="ThiS"/>
    <property type="match status" value="1"/>
</dbReference>
<organism evidence="4 5">
    <name type="scientific">Bythopirellula polymerisocia</name>
    <dbReference type="NCBI Taxonomy" id="2528003"/>
    <lineage>
        <taxon>Bacteria</taxon>
        <taxon>Pseudomonadati</taxon>
        <taxon>Planctomycetota</taxon>
        <taxon>Planctomycetia</taxon>
        <taxon>Pirellulales</taxon>
        <taxon>Lacipirellulaceae</taxon>
        <taxon>Bythopirellula</taxon>
    </lineage>
</organism>
<keyword evidence="1" id="KW-0547">Nucleotide-binding</keyword>
<protein>
    <recommendedName>
        <fullName evidence="3">Molybdopterin synthase sulfur carrier subunit</fullName>
    </recommendedName>
</protein>
<dbReference type="InterPro" id="IPR016155">
    <property type="entry name" value="Mopterin_synth/thiamin_S_b"/>
</dbReference>
<dbReference type="InterPro" id="IPR044672">
    <property type="entry name" value="MOCS2A"/>
</dbReference>
<dbReference type="GO" id="GO:0006777">
    <property type="term" value="P:Mo-molybdopterin cofactor biosynthetic process"/>
    <property type="evidence" value="ECO:0007669"/>
    <property type="project" value="InterPro"/>
</dbReference>
<reference evidence="4 5" key="1">
    <citation type="submission" date="2019-02" db="EMBL/GenBank/DDBJ databases">
        <title>Deep-cultivation of Planctomycetes and their phenomic and genomic characterization uncovers novel biology.</title>
        <authorList>
            <person name="Wiegand S."/>
            <person name="Jogler M."/>
            <person name="Boedeker C."/>
            <person name="Pinto D."/>
            <person name="Vollmers J."/>
            <person name="Rivas-Marin E."/>
            <person name="Kohn T."/>
            <person name="Peeters S.H."/>
            <person name="Heuer A."/>
            <person name="Rast P."/>
            <person name="Oberbeckmann S."/>
            <person name="Bunk B."/>
            <person name="Jeske O."/>
            <person name="Meyerdierks A."/>
            <person name="Storesund J.E."/>
            <person name="Kallscheuer N."/>
            <person name="Luecker S."/>
            <person name="Lage O.M."/>
            <person name="Pohl T."/>
            <person name="Merkel B.J."/>
            <person name="Hornburger P."/>
            <person name="Mueller R.-W."/>
            <person name="Bruemmer F."/>
            <person name="Labrenz M."/>
            <person name="Spormann A.M."/>
            <person name="Op Den Camp H."/>
            <person name="Overmann J."/>
            <person name="Amann R."/>
            <person name="Jetten M.S.M."/>
            <person name="Mascher T."/>
            <person name="Medema M.H."/>
            <person name="Devos D.P."/>
            <person name="Kaster A.-K."/>
            <person name="Ovreas L."/>
            <person name="Rohde M."/>
            <person name="Galperin M.Y."/>
            <person name="Jogler C."/>
        </authorList>
    </citation>
    <scope>NUCLEOTIDE SEQUENCE [LARGE SCALE GENOMIC DNA]</scope>
    <source>
        <strain evidence="4 5">Pla144</strain>
    </source>
</reference>
<dbReference type="AlphaFoldDB" id="A0A5C6CLA3"/>
<keyword evidence="5" id="KW-1185">Reference proteome</keyword>
<evidence type="ECO:0000313" key="5">
    <source>
        <dbReference type="Proteomes" id="UP000318437"/>
    </source>
</evidence>
<dbReference type="UniPathway" id="UPA00344"/>
<comment type="similarity">
    <text evidence="2">Belongs to the MoaD family.</text>
</comment>
<evidence type="ECO:0000256" key="3">
    <source>
        <dbReference type="ARBA" id="ARBA00024247"/>
    </source>
</evidence>
<dbReference type="CDD" id="cd00754">
    <property type="entry name" value="Ubl_MoaD"/>
    <property type="match status" value="1"/>
</dbReference>
<dbReference type="GO" id="GO:0000166">
    <property type="term" value="F:nucleotide binding"/>
    <property type="evidence" value="ECO:0007669"/>
    <property type="project" value="UniProtKB-KW"/>
</dbReference>
<dbReference type="PANTHER" id="PTHR33359:SF1">
    <property type="entry name" value="MOLYBDOPTERIN SYNTHASE SULFUR CARRIER SUBUNIT"/>
    <property type="match status" value="1"/>
</dbReference>
<dbReference type="GO" id="GO:1990133">
    <property type="term" value="C:molybdopterin adenylyltransferase complex"/>
    <property type="evidence" value="ECO:0007669"/>
    <property type="project" value="TreeGrafter"/>
</dbReference>
<dbReference type="OrthoDB" id="7066694at2"/>
<sequence length="81" mass="8707">MRVKVKMFAAARDATGASEVVVELPELARVRDLRIALESEYPQLAPLLSRAMFAINTHYADEDTPVPLAGEIACIPPVSGG</sequence>
<accession>A0A5C6CLA3</accession>
<dbReference type="EMBL" id="SJPS01000004">
    <property type="protein sequence ID" value="TWU25663.1"/>
    <property type="molecule type" value="Genomic_DNA"/>
</dbReference>
<comment type="caution">
    <text evidence="4">The sequence shown here is derived from an EMBL/GenBank/DDBJ whole genome shotgun (WGS) entry which is preliminary data.</text>
</comment>